<evidence type="ECO:0000313" key="2">
    <source>
        <dbReference type="EMBL" id="KKL04457.1"/>
    </source>
</evidence>
<keyword evidence="1" id="KW-0812">Transmembrane</keyword>
<keyword evidence="1" id="KW-1133">Transmembrane helix</keyword>
<gene>
    <name evidence="2" type="ORF">LCGC14_2615880</name>
</gene>
<keyword evidence="1" id="KW-0472">Membrane</keyword>
<organism evidence="2">
    <name type="scientific">marine sediment metagenome</name>
    <dbReference type="NCBI Taxonomy" id="412755"/>
    <lineage>
        <taxon>unclassified sequences</taxon>
        <taxon>metagenomes</taxon>
        <taxon>ecological metagenomes</taxon>
    </lineage>
</organism>
<feature type="non-terminal residue" evidence="2">
    <location>
        <position position="125"/>
    </location>
</feature>
<comment type="caution">
    <text evidence="2">The sequence shown here is derived from an EMBL/GenBank/DDBJ whole genome shotgun (WGS) entry which is preliminary data.</text>
</comment>
<dbReference type="AlphaFoldDB" id="A0A0F9AS41"/>
<proteinExistence type="predicted"/>
<name>A0A0F9AS41_9ZZZZ</name>
<evidence type="ECO:0000256" key="1">
    <source>
        <dbReference type="SAM" id="Phobius"/>
    </source>
</evidence>
<accession>A0A0F9AS41</accession>
<dbReference type="EMBL" id="LAZR01044515">
    <property type="protein sequence ID" value="KKL04457.1"/>
    <property type="molecule type" value="Genomic_DNA"/>
</dbReference>
<reference evidence="2" key="1">
    <citation type="journal article" date="2015" name="Nature">
        <title>Complex archaea that bridge the gap between prokaryotes and eukaryotes.</title>
        <authorList>
            <person name="Spang A."/>
            <person name="Saw J.H."/>
            <person name="Jorgensen S.L."/>
            <person name="Zaremba-Niedzwiedzka K."/>
            <person name="Martijn J."/>
            <person name="Lind A.E."/>
            <person name="van Eijk R."/>
            <person name="Schleper C."/>
            <person name="Guy L."/>
            <person name="Ettema T.J."/>
        </authorList>
    </citation>
    <scope>NUCLEOTIDE SEQUENCE</scope>
</reference>
<protein>
    <submittedName>
        <fullName evidence="2">Uncharacterized protein</fullName>
    </submittedName>
</protein>
<sequence>MYLPIGRQVGISIPGLMALVSVVPGRLLYQNMFLLRGLMTTNPGLQALSKLKTCSRCLLAETHDTVVFGTDGVCNICRTHEQRRQEENGGVRLEDLSKLLDRYRWKSYYDCIVPFSGGKDSVVED</sequence>
<feature type="transmembrane region" description="Helical" evidence="1">
    <location>
        <begin position="12"/>
        <end position="29"/>
    </location>
</feature>